<evidence type="ECO:0000256" key="6">
    <source>
        <dbReference type="ARBA" id="ARBA00023054"/>
    </source>
</evidence>
<evidence type="ECO:0000256" key="3">
    <source>
        <dbReference type="ARBA" id="ARBA00022737"/>
    </source>
</evidence>
<dbReference type="Pfam" id="PF25287">
    <property type="entry name" value="zf-B_box_Trim66"/>
    <property type="match status" value="1"/>
</dbReference>
<dbReference type="CDD" id="cd05502">
    <property type="entry name" value="Bromo_tif1_like"/>
    <property type="match status" value="1"/>
</dbReference>
<evidence type="ECO:0000313" key="16">
    <source>
        <dbReference type="Proteomes" id="UP000694892"/>
    </source>
</evidence>
<dbReference type="SUPFAM" id="SSF47370">
    <property type="entry name" value="Bromodomain"/>
    <property type="match status" value="1"/>
</dbReference>
<dbReference type="InterPro" id="IPR003649">
    <property type="entry name" value="Bbox_C"/>
</dbReference>
<feature type="region of interest" description="Disordered" evidence="11">
    <location>
        <begin position="411"/>
        <end position="442"/>
    </location>
</feature>
<feature type="region of interest" description="Disordered" evidence="11">
    <location>
        <begin position="376"/>
        <end position="399"/>
    </location>
</feature>
<dbReference type="InterPro" id="IPR001965">
    <property type="entry name" value="Znf_PHD"/>
</dbReference>
<dbReference type="InterPro" id="IPR013083">
    <property type="entry name" value="Znf_RING/FYVE/PHD"/>
</dbReference>
<dbReference type="GO" id="GO:0008270">
    <property type="term" value="F:zinc ion binding"/>
    <property type="evidence" value="ECO:0007669"/>
    <property type="project" value="UniProtKB-KW"/>
</dbReference>
<evidence type="ECO:0000256" key="9">
    <source>
        <dbReference type="PROSITE-ProRule" id="PRU00024"/>
    </source>
</evidence>
<feature type="domain" description="B box-type" evidence="14">
    <location>
        <begin position="34"/>
        <end position="75"/>
    </location>
</feature>
<dbReference type="InterPro" id="IPR011011">
    <property type="entry name" value="Znf_FYVE_PHD"/>
</dbReference>
<accession>A0A974CY19</accession>
<dbReference type="Gene3D" id="3.30.160.60">
    <property type="entry name" value="Classic Zinc Finger"/>
    <property type="match status" value="1"/>
</dbReference>
<dbReference type="Pfam" id="PF00439">
    <property type="entry name" value="Bromodomain"/>
    <property type="match status" value="1"/>
</dbReference>
<dbReference type="SMART" id="SM00502">
    <property type="entry name" value="BBC"/>
    <property type="match status" value="1"/>
</dbReference>
<dbReference type="SUPFAM" id="SSF57845">
    <property type="entry name" value="B-box zinc-binding domain"/>
    <property type="match status" value="1"/>
</dbReference>
<dbReference type="GO" id="GO:0005634">
    <property type="term" value="C:nucleus"/>
    <property type="evidence" value="ECO:0007669"/>
    <property type="project" value="UniProtKB-SubCell"/>
</dbReference>
<comment type="subcellular location">
    <subcellularLocation>
        <location evidence="1">Nucleus</location>
    </subcellularLocation>
</comment>
<dbReference type="OMA" id="PQDFQWP"/>
<dbReference type="Gene3D" id="1.20.920.10">
    <property type="entry name" value="Bromodomain-like"/>
    <property type="match status" value="1"/>
</dbReference>
<dbReference type="PROSITE" id="PS50014">
    <property type="entry name" value="BROMODOMAIN_2"/>
    <property type="match status" value="1"/>
</dbReference>
<evidence type="ECO:0000256" key="2">
    <source>
        <dbReference type="ARBA" id="ARBA00022723"/>
    </source>
</evidence>
<dbReference type="SMART" id="SM00336">
    <property type="entry name" value="BBOX"/>
    <property type="match status" value="2"/>
</dbReference>
<keyword evidence="3" id="KW-0677">Repeat</keyword>
<evidence type="ECO:0000256" key="4">
    <source>
        <dbReference type="ARBA" id="ARBA00022771"/>
    </source>
</evidence>
<evidence type="ECO:0008006" key="17">
    <source>
        <dbReference type="Google" id="ProtNLM"/>
    </source>
</evidence>
<feature type="compositionally biased region" description="Polar residues" evidence="11">
    <location>
        <begin position="381"/>
        <end position="393"/>
    </location>
</feature>
<dbReference type="Pfam" id="PF00643">
    <property type="entry name" value="zf-B_box"/>
    <property type="match status" value="1"/>
</dbReference>
<evidence type="ECO:0000256" key="5">
    <source>
        <dbReference type="ARBA" id="ARBA00022833"/>
    </source>
</evidence>
<evidence type="ECO:0000256" key="10">
    <source>
        <dbReference type="PROSITE-ProRule" id="PRU00035"/>
    </source>
</evidence>
<evidence type="ECO:0000256" key="8">
    <source>
        <dbReference type="ARBA" id="ARBA00023242"/>
    </source>
</evidence>
<evidence type="ECO:0000259" key="13">
    <source>
        <dbReference type="PROSITE" id="PS50016"/>
    </source>
</evidence>
<evidence type="ECO:0000256" key="11">
    <source>
        <dbReference type="SAM" id="MobiDB-lite"/>
    </source>
</evidence>
<keyword evidence="2" id="KW-0479">Metal-binding</keyword>
<dbReference type="CDD" id="cd19794">
    <property type="entry name" value="Bbox2_TRIM66-like"/>
    <property type="match status" value="1"/>
</dbReference>
<evidence type="ECO:0000256" key="1">
    <source>
        <dbReference type="ARBA" id="ARBA00004123"/>
    </source>
</evidence>
<evidence type="ECO:0000313" key="15">
    <source>
        <dbReference type="EMBL" id="OCT82104.1"/>
    </source>
</evidence>
<keyword evidence="8" id="KW-0539">Nucleus</keyword>
<organism evidence="15 16">
    <name type="scientific">Xenopus laevis</name>
    <name type="common">African clawed frog</name>
    <dbReference type="NCBI Taxonomy" id="8355"/>
    <lineage>
        <taxon>Eukaryota</taxon>
        <taxon>Metazoa</taxon>
        <taxon>Chordata</taxon>
        <taxon>Craniata</taxon>
        <taxon>Vertebrata</taxon>
        <taxon>Euteleostomi</taxon>
        <taxon>Amphibia</taxon>
        <taxon>Batrachia</taxon>
        <taxon>Anura</taxon>
        <taxon>Pipoidea</taxon>
        <taxon>Pipidae</taxon>
        <taxon>Xenopodinae</taxon>
        <taxon>Xenopus</taxon>
        <taxon>Xenopus</taxon>
    </lineage>
</organism>
<dbReference type="Gene3D" id="3.30.40.10">
    <property type="entry name" value="Zinc/RING finger domain, C3HC4 (zinc finger)"/>
    <property type="match status" value="1"/>
</dbReference>
<dbReference type="InterPro" id="IPR019787">
    <property type="entry name" value="Znf_PHD-finger"/>
</dbReference>
<dbReference type="SMART" id="SM00297">
    <property type="entry name" value="BROMO"/>
    <property type="match status" value="1"/>
</dbReference>
<dbReference type="InterPro" id="IPR037372">
    <property type="entry name" value="TRIM66_Bbox1_Znf"/>
</dbReference>
<dbReference type="AlphaFoldDB" id="A0A974CY19"/>
<dbReference type="SMART" id="SM00249">
    <property type="entry name" value="PHD"/>
    <property type="match status" value="1"/>
</dbReference>
<keyword evidence="7 10" id="KW-0103">Bromodomain</keyword>
<keyword evidence="6" id="KW-0175">Coiled coil</keyword>
<dbReference type="Pfam" id="PF00628">
    <property type="entry name" value="PHD"/>
    <property type="match status" value="1"/>
</dbReference>
<evidence type="ECO:0000256" key="7">
    <source>
        <dbReference type="ARBA" id="ARBA00023117"/>
    </source>
</evidence>
<dbReference type="InterPro" id="IPR036427">
    <property type="entry name" value="Bromodomain-like_sf"/>
</dbReference>
<feature type="domain" description="B box-type" evidence="14">
    <location>
        <begin position="88"/>
        <end position="129"/>
    </location>
</feature>
<dbReference type="PROSITE" id="PS50016">
    <property type="entry name" value="ZF_PHD_2"/>
    <property type="match status" value="1"/>
</dbReference>
<reference evidence="16" key="1">
    <citation type="journal article" date="2016" name="Nature">
        <title>Genome evolution in the allotetraploid frog Xenopus laevis.</title>
        <authorList>
            <person name="Session A.M."/>
            <person name="Uno Y."/>
            <person name="Kwon T."/>
            <person name="Chapman J.A."/>
            <person name="Toyoda A."/>
            <person name="Takahashi S."/>
            <person name="Fukui A."/>
            <person name="Hikosaka A."/>
            <person name="Suzuki A."/>
            <person name="Kondo M."/>
            <person name="van Heeringen S.J."/>
            <person name="Quigley I."/>
            <person name="Heinz S."/>
            <person name="Ogino H."/>
            <person name="Ochi H."/>
            <person name="Hellsten U."/>
            <person name="Lyons J.B."/>
            <person name="Simakov O."/>
            <person name="Putnam N."/>
            <person name="Stites J."/>
            <person name="Kuroki Y."/>
            <person name="Tanaka T."/>
            <person name="Michiue T."/>
            <person name="Watanabe M."/>
            <person name="Bogdanovic O."/>
            <person name="Lister R."/>
            <person name="Georgiou G."/>
            <person name="Paranjpe S.S."/>
            <person name="van Kruijsbergen I."/>
            <person name="Shu S."/>
            <person name="Carlson J."/>
            <person name="Kinoshita T."/>
            <person name="Ohta Y."/>
            <person name="Mawaribuchi S."/>
            <person name="Jenkins J."/>
            <person name="Grimwood J."/>
            <person name="Schmutz J."/>
            <person name="Mitros T."/>
            <person name="Mozaffari S.V."/>
            <person name="Suzuki Y."/>
            <person name="Haramoto Y."/>
            <person name="Yamamoto T.S."/>
            <person name="Takagi C."/>
            <person name="Heald R."/>
            <person name="Miller K."/>
            <person name="Haudenschild C."/>
            <person name="Kitzman J."/>
            <person name="Nakayama T."/>
            <person name="Izutsu Y."/>
            <person name="Robert J."/>
            <person name="Fortriede J."/>
            <person name="Burns K."/>
            <person name="Lotay V."/>
            <person name="Karimi K."/>
            <person name="Yasuoka Y."/>
            <person name="Dichmann D.S."/>
            <person name="Flajnik M.F."/>
            <person name="Houston D.W."/>
            <person name="Shendure J."/>
            <person name="DuPasquier L."/>
            <person name="Vize P.D."/>
            <person name="Zorn A.M."/>
            <person name="Ito M."/>
            <person name="Marcotte E.M."/>
            <person name="Wallingford J.B."/>
            <person name="Ito Y."/>
            <person name="Asashima M."/>
            <person name="Ueno N."/>
            <person name="Matsuda Y."/>
            <person name="Veenstra G.J."/>
            <person name="Fujiyama A."/>
            <person name="Harland R.M."/>
            <person name="Taira M."/>
            <person name="Rokhsar D.S."/>
        </authorList>
    </citation>
    <scope>NUCLEOTIDE SEQUENCE [LARGE SCALE GENOMIC DNA]</scope>
    <source>
        <strain evidence="16">J</strain>
    </source>
</reference>
<evidence type="ECO:0000259" key="14">
    <source>
        <dbReference type="PROSITE" id="PS50119"/>
    </source>
</evidence>
<sequence length="1042" mass="117943">MFQGCHTCSQQCLAGDVIFLKDFSDANSIMAKSCFDCTEKNSAHSLCITCNKWLCSTCAEQHRHTKSVTDPFLPSAQRGSLGGDGTSGNFLSCPMHHQEPLKLFCENCDTLMCRHCVVMEHKDHRFRRLDEALQHQRALLENVITQVEEKKIVVQAAGKQIEDRLYEIKHMHSKVENQIKVTKMVLINELNKRTNVLMEQLEKTTTEKRHKYEQQLQSVLVLNRQLEHVQNFINWAMYGKNSIPFLFSKELIVYQMQHLLDTSCGGDVGRPSKIRFSWEPSFWTKQISNLGCIMADGAQLPTPEIPSYGTESAQTSYYPMPHAPITAHPGTITSSPHYTSSVQCPTPMCCTHCHTLPTMPKNQPATGTITPHMSFAHPTPIKQQPPSAQYNSGKEQKPTVRPLRVIQPWVSHQPHSEPENSSYWLDHQQQKPQVPPSQPNAPPVCPVTPQDFNQVHNVHPIQHTVPITTPTSLQTPSVLQVPSVQMQVSSVHSLSHIQPQRQQAALCQAESAHEQVMHHSLDIINQQFELEQMQKGLELLLQSQPSNVQLNQAKQPQHVQQTIVGQINYIVRQPAAAPLQPPEEIPQRSASVGFCNAAEMELSSPRLSRSVDPQMPTVSCQFFEHPEDRGFLPATEAERLAEYSAVEAGVTDNIHIATEDHQATAASALGNAICKVQPQKKDEDGSVRLVVKYGAQCKSMSIKVNPDCPSPSPQTTPQPTVSYETDPLSYTTSQTISELEQQVNNLARVSPYSGDTSTIHNRIEIPAVPAEDLDLTRKVNAVPQPIRKLVQSEDHNQIENEDFCAVCLNGGEMLCCDHCPKVYHLSCHVPALLSFPVGEWLCTLCRNMTKPEVEYDCDNVRYSLENKLEIAAFPNLDDYDQRKCEKLVLSLCCNSLSLPFQEPVSPLARHYYQIIKRPMDLSIIRKKLQRRNIPHYSAPEELVYDIRLMFWNCAKFNYEDSEVAEAGRNLEMYFENMLKEAYPEKVFPFPQEEDSDTEEIGSESCHLNLKGFHWPPYGPDYLQPKRRRRHTLTQKPRDFDIC</sequence>
<keyword evidence="4 9" id="KW-0863">Zinc-finger</keyword>
<feature type="domain" description="PHD-type" evidence="13">
    <location>
        <begin position="801"/>
        <end position="848"/>
    </location>
</feature>
<dbReference type="InterPro" id="IPR001487">
    <property type="entry name" value="Bromodomain"/>
</dbReference>
<dbReference type="FunFam" id="3.30.40.10:FF:000123">
    <property type="entry name" value="E3 ubiquitin-protein ligase TRIM33"/>
    <property type="match status" value="1"/>
</dbReference>
<dbReference type="CDD" id="cd19811">
    <property type="entry name" value="Bbox1_TRIM66"/>
    <property type="match status" value="1"/>
</dbReference>
<protein>
    <recommendedName>
        <fullName evidence="17">Tripartite motif-containing protein 66</fullName>
    </recommendedName>
</protein>
<proteinExistence type="predicted"/>
<dbReference type="InterPro" id="IPR000315">
    <property type="entry name" value="Znf_B-box"/>
</dbReference>
<dbReference type="PANTHER" id="PTHR45915:SF7">
    <property type="entry name" value="TRIPARTITE MOTIF-CONTAINING PROTEIN 66"/>
    <property type="match status" value="1"/>
</dbReference>
<dbReference type="PROSITE" id="PS50119">
    <property type="entry name" value="ZF_BBOX"/>
    <property type="match status" value="2"/>
</dbReference>
<keyword evidence="5" id="KW-0862">Zinc</keyword>
<evidence type="ECO:0000259" key="12">
    <source>
        <dbReference type="PROSITE" id="PS50014"/>
    </source>
</evidence>
<dbReference type="GO" id="GO:0000785">
    <property type="term" value="C:chromatin"/>
    <property type="evidence" value="ECO:0007669"/>
    <property type="project" value="TreeGrafter"/>
</dbReference>
<gene>
    <name evidence="15" type="ORF">XELAEV_18024612mg</name>
</gene>
<dbReference type="Proteomes" id="UP000694892">
    <property type="component" value="Chromosome 4S"/>
</dbReference>
<dbReference type="PROSITE" id="PS01359">
    <property type="entry name" value="ZF_PHD_1"/>
    <property type="match status" value="1"/>
</dbReference>
<name>A0A974CY19_XENLA</name>
<feature type="domain" description="Bromo" evidence="12">
    <location>
        <begin position="892"/>
        <end position="964"/>
    </location>
</feature>
<dbReference type="EMBL" id="CM004473">
    <property type="protein sequence ID" value="OCT82104.1"/>
    <property type="molecule type" value="Genomic_DNA"/>
</dbReference>
<feature type="compositionally biased region" description="Pro residues" evidence="11">
    <location>
        <begin position="433"/>
        <end position="442"/>
    </location>
</feature>
<dbReference type="SUPFAM" id="SSF57903">
    <property type="entry name" value="FYVE/PHD zinc finger"/>
    <property type="match status" value="1"/>
</dbReference>
<dbReference type="InterPro" id="IPR019786">
    <property type="entry name" value="Zinc_finger_PHD-type_CS"/>
</dbReference>
<dbReference type="PANTHER" id="PTHR45915">
    <property type="entry name" value="TRANSCRIPTION INTERMEDIARY FACTOR"/>
    <property type="match status" value="1"/>
</dbReference>